<gene>
    <name evidence="1" type="ORF">GSTENG00028239001</name>
</gene>
<accession>Q4RVN8</accession>
<reference evidence="1" key="1">
    <citation type="journal article" date="2004" name="Nature">
        <title>Genome duplication in the teleost fish Tetraodon nigroviridis reveals the early vertebrate proto-karyotype.</title>
        <authorList>
            <person name="Jaillon O."/>
            <person name="Aury J.-M."/>
            <person name="Brunet F."/>
            <person name="Petit J.-L."/>
            <person name="Stange-Thomann N."/>
            <person name="Mauceli E."/>
            <person name="Bouneau L."/>
            <person name="Fischer C."/>
            <person name="Ozouf-Costaz C."/>
            <person name="Bernot A."/>
            <person name="Nicaud S."/>
            <person name="Jaffe D."/>
            <person name="Fisher S."/>
            <person name="Lutfalla G."/>
            <person name="Dossat C."/>
            <person name="Segurens B."/>
            <person name="Dasilva C."/>
            <person name="Salanoubat M."/>
            <person name="Levy M."/>
            <person name="Boudet N."/>
            <person name="Castellano S."/>
            <person name="Anthouard V."/>
            <person name="Jubin C."/>
            <person name="Castelli V."/>
            <person name="Katinka M."/>
            <person name="Vacherie B."/>
            <person name="Biemont C."/>
            <person name="Skalli Z."/>
            <person name="Cattolico L."/>
            <person name="Poulain J."/>
            <person name="De Berardinis V."/>
            <person name="Cruaud C."/>
            <person name="Duprat S."/>
            <person name="Brottier P."/>
            <person name="Coutanceau J.-P."/>
            <person name="Gouzy J."/>
            <person name="Parra G."/>
            <person name="Lardier G."/>
            <person name="Chapple C."/>
            <person name="McKernan K.J."/>
            <person name="McEwan P."/>
            <person name="Bosak S."/>
            <person name="Kellis M."/>
            <person name="Volff J.-N."/>
            <person name="Guigo R."/>
            <person name="Zody M.C."/>
            <person name="Mesirov J."/>
            <person name="Lindblad-Toh K."/>
            <person name="Birren B."/>
            <person name="Nusbaum C."/>
            <person name="Kahn D."/>
            <person name="Robinson-Rechavi M."/>
            <person name="Laudet V."/>
            <person name="Schachter V."/>
            <person name="Quetier F."/>
            <person name="Saurin W."/>
            <person name="Scarpelli C."/>
            <person name="Wincker P."/>
            <person name="Lander E.S."/>
            <person name="Weissenbach J."/>
            <person name="Roest Crollius H."/>
        </authorList>
    </citation>
    <scope>NUCLEOTIDE SEQUENCE [LARGE SCALE GENOMIC DNA]</scope>
</reference>
<reference evidence="1" key="2">
    <citation type="submission" date="2004-02" db="EMBL/GenBank/DDBJ databases">
        <authorList>
            <consortium name="Genoscope"/>
            <consortium name="Whitehead Institute Centre for Genome Research"/>
        </authorList>
    </citation>
    <scope>NUCLEOTIDE SEQUENCE</scope>
</reference>
<evidence type="ECO:0000313" key="1">
    <source>
        <dbReference type="EMBL" id="CAG07544.1"/>
    </source>
</evidence>
<organism evidence="1">
    <name type="scientific">Tetraodon nigroviridis</name>
    <name type="common">Spotted green pufferfish</name>
    <name type="synonym">Chelonodon nigroviridis</name>
    <dbReference type="NCBI Taxonomy" id="99883"/>
    <lineage>
        <taxon>Eukaryota</taxon>
        <taxon>Metazoa</taxon>
        <taxon>Chordata</taxon>
        <taxon>Craniata</taxon>
        <taxon>Vertebrata</taxon>
        <taxon>Euteleostomi</taxon>
        <taxon>Actinopterygii</taxon>
        <taxon>Neopterygii</taxon>
        <taxon>Teleostei</taxon>
        <taxon>Neoteleostei</taxon>
        <taxon>Acanthomorphata</taxon>
        <taxon>Eupercaria</taxon>
        <taxon>Tetraodontiformes</taxon>
        <taxon>Tetradontoidea</taxon>
        <taxon>Tetraodontidae</taxon>
        <taxon>Tetraodon</taxon>
    </lineage>
</organism>
<comment type="caution">
    <text evidence="1">The sequence shown here is derived from an EMBL/GenBank/DDBJ whole genome shotgun (WGS) entry which is preliminary data.</text>
</comment>
<proteinExistence type="predicted"/>
<sequence length="62" mass="6747">MRLSRRQAALSAVSPGVAVTAVRSTVHRNHARNPAVWRQERGIGRQSVKVGPPLTLLRIPIG</sequence>
<dbReference type="AlphaFoldDB" id="Q4RVN8"/>
<name>Q4RVN8_TETNG</name>
<dbReference type="KEGG" id="tng:GSTEN00028239G001"/>
<protein>
    <submittedName>
        <fullName evidence="1">(spotted green pufferfish) hypothetical protein</fullName>
    </submittedName>
</protein>
<dbReference type="EMBL" id="CAAE01014991">
    <property type="protein sequence ID" value="CAG07544.1"/>
    <property type="molecule type" value="Genomic_DNA"/>
</dbReference>